<comment type="caution">
    <text evidence="2">The sequence shown here is derived from an EMBL/GenBank/DDBJ whole genome shotgun (WGS) entry which is preliminary data.</text>
</comment>
<gene>
    <name evidence="2" type="ORF">H6G97_23465</name>
</gene>
<sequence>MAKPPSKRKKATSAASNSELPAISTNGDISQQVDPSSATITVTAVGWRNYAIADYIVRRIRHLRNIAGKDLVIAVASLIF</sequence>
<feature type="compositionally biased region" description="Polar residues" evidence="1">
    <location>
        <begin position="13"/>
        <end position="33"/>
    </location>
</feature>
<feature type="region of interest" description="Disordered" evidence="1">
    <location>
        <begin position="1"/>
        <end position="33"/>
    </location>
</feature>
<name>A0ABR8DSP6_9NOSO</name>
<protein>
    <submittedName>
        <fullName evidence="2">Uncharacterized protein</fullName>
    </submittedName>
</protein>
<evidence type="ECO:0000256" key="1">
    <source>
        <dbReference type="SAM" id="MobiDB-lite"/>
    </source>
</evidence>
<keyword evidence="3" id="KW-1185">Reference proteome</keyword>
<feature type="compositionally biased region" description="Basic residues" evidence="1">
    <location>
        <begin position="1"/>
        <end position="11"/>
    </location>
</feature>
<evidence type="ECO:0000313" key="2">
    <source>
        <dbReference type="EMBL" id="MBD2532375.1"/>
    </source>
</evidence>
<dbReference type="RefSeq" id="WP_190943009.1">
    <property type="nucleotide sequence ID" value="NZ_JACJSI010000057.1"/>
</dbReference>
<reference evidence="2 3" key="1">
    <citation type="journal article" date="2020" name="ISME J.">
        <title>Comparative genomics reveals insights into cyanobacterial evolution and habitat adaptation.</title>
        <authorList>
            <person name="Chen M.Y."/>
            <person name="Teng W.K."/>
            <person name="Zhao L."/>
            <person name="Hu C.X."/>
            <person name="Zhou Y.K."/>
            <person name="Han B.P."/>
            <person name="Song L.R."/>
            <person name="Shu W.S."/>
        </authorList>
    </citation>
    <scope>NUCLEOTIDE SEQUENCE [LARGE SCALE GENOMIC DNA]</scope>
    <source>
        <strain evidence="2 3">FACHB-838</strain>
    </source>
</reference>
<dbReference type="EMBL" id="JACJSI010000057">
    <property type="protein sequence ID" value="MBD2532375.1"/>
    <property type="molecule type" value="Genomic_DNA"/>
</dbReference>
<dbReference type="Proteomes" id="UP000623440">
    <property type="component" value="Unassembled WGS sequence"/>
</dbReference>
<accession>A0ABR8DSP6</accession>
<proteinExistence type="predicted"/>
<organism evidence="2 3">
    <name type="scientific">Nostoc flagelliforme FACHB-838</name>
    <dbReference type="NCBI Taxonomy" id="2692904"/>
    <lineage>
        <taxon>Bacteria</taxon>
        <taxon>Bacillati</taxon>
        <taxon>Cyanobacteriota</taxon>
        <taxon>Cyanophyceae</taxon>
        <taxon>Nostocales</taxon>
        <taxon>Nostocaceae</taxon>
        <taxon>Nostoc</taxon>
    </lineage>
</organism>
<evidence type="ECO:0000313" key="3">
    <source>
        <dbReference type="Proteomes" id="UP000623440"/>
    </source>
</evidence>